<feature type="region of interest" description="Disordered" evidence="1">
    <location>
        <begin position="42"/>
        <end position="152"/>
    </location>
</feature>
<proteinExistence type="predicted"/>
<evidence type="ECO:0000313" key="2">
    <source>
        <dbReference type="EMBL" id="CAL1604684.1"/>
    </source>
</evidence>
<organism evidence="2 3">
    <name type="scientific">Knipowitschia caucasica</name>
    <name type="common">Caucasian dwarf goby</name>
    <name type="synonym">Pomatoschistus caucasicus</name>
    <dbReference type="NCBI Taxonomy" id="637954"/>
    <lineage>
        <taxon>Eukaryota</taxon>
        <taxon>Metazoa</taxon>
        <taxon>Chordata</taxon>
        <taxon>Craniata</taxon>
        <taxon>Vertebrata</taxon>
        <taxon>Euteleostomi</taxon>
        <taxon>Actinopterygii</taxon>
        <taxon>Neopterygii</taxon>
        <taxon>Teleostei</taxon>
        <taxon>Neoteleostei</taxon>
        <taxon>Acanthomorphata</taxon>
        <taxon>Gobiaria</taxon>
        <taxon>Gobiiformes</taxon>
        <taxon>Gobioidei</taxon>
        <taxon>Gobiidae</taxon>
        <taxon>Gobiinae</taxon>
        <taxon>Knipowitschia</taxon>
    </lineage>
</organism>
<feature type="compositionally biased region" description="Pro residues" evidence="1">
    <location>
        <begin position="117"/>
        <end position="128"/>
    </location>
</feature>
<reference evidence="2 3" key="1">
    <citation type="submission" date="2024-04" db="EMBL/GenBank/DDBJ databases">
        <authorList>
            <person name="Waldvogel A.-M."/>
            <person name="Schoenle A."/>
        </authorList>
    </citation>
    <scope>NUCLEOTIDE SEQUENCE [LARGE SCALE GENOMIC DNA]</scope>
</reference>
<protein>
    <submittedName>
        <fullName evidence="2">Uncharacterized protein</fullName>
    </submittedName>
</protein>
<keyword evidence="3" id="KW-1185">Reference proteome</keyword>
<dbReference type="EMBL" id="OZ035826">
    <property type="protein sequence ID" value="CAL1604684.1"/>
    <property type="molecule type" value="Genomic_DNA"/>
</dbReference>
<gene>
    <name evidence="2" type="ORF">KC01_LOCUS32157</name>
</gene>
<dbReference type="Proteomes" id="UP001497482">
    <property type="component" value="Chromosome 4"/>
</dbReference>
<evidence type="ECO:0000256" key="1">
    <source>
        <dbReference type="SAM" id="MobiDB-lite"/>
    </source>
</evidence>
<dbReference type="AlphaFoldDB" id="A0AAV2LUA2"/>
<sequence>MSHQFHLSYPSFSLSRTSDVSSVSLSVLRCLPVSPLSSSVLMMSPPDRGDGGAVLPEGKREPLNLDESEQTAEHRPLHARRGEEDTVGGGGAVDMVTLPHPSTHEDPQASARYVTPDTPPSHYPPPPVRLQNPPGQRGLPEFHLGPLKDADV</sequence>
<name>A0AAV2LUA2_KNICA</name>
<evidence type="ECO:0000313" key="3">
    <source>
        <dbReference type="Proteomes" id="UP001497482"/>
    </source>
</evidence>
<accession>A0AAV2LUA2</accession>
<feature type="compositionally biased region" description="Basic and acidic residues" evidence="1">
    <location>
        <begin position="71"/>
        <end position="84"/>
    </location>
</feature>